<evidence type="ECO:0000313" key="2">
    <source>
        <dbReference type="Proteomes" id="UP001597493"/>
    </source>
</evidence>
<proteinExistence type="predicted"/>
<dbReference type="Proteomes" id="UP001597493">
    <property type="component" value="Unassembled WGS sequence"/>
</dbReference>
<evidence type="ECO:0000313" key="1">
    <source>
        <dbReference type="EMBL" id="MFD2663106.1"/>
    </source>
</evidence>
<gene>
    <name evidence="1" type="ORF">ACFSW5_22875</name>
</gene>
<keyword evidence="2" id="KW-1185">Reference proteome</keyword>
<protein>
    <submittedName>
        <fullName evidence="1">Uncharacterized protein</fullName>
    </submittedName>
</protein>
<organism evidence="1 2">
    <name type="scientific">Paenibacillus thailandensis</name>
    <dbReference type="NCBI Taxonomy" id="393250"/>
    <lineage>
        <taxon>Bacteria</taxon>
        <taxon>Bacillati</taxon>
        <taxon>Bacillota</taxon>
        <taxon>Bacilli</taxon>
        <taxon>Bacillales</taxon>
        <taxon>Paenibacillaceae</taxon>
        <taxon>Paenibacillus</taxon>
    </lineage>
</organism>
<comment type="caution">
    <text evidence="1">The sequence shown here is derived from an EMBL/GenBank/DDBJ whole genome shotgun (WGS) entry which is preliminary data.</text>
</comment>
<dbReference type="EMBL" id="JBHUMY010000038">
    <property type="protein sequence ID" value="MFD2663106.1"/>
    <property type="molecule type" value="Genomic_DNA"/>
</dbReference>
<name>A0ABW5R3R9_9BACL</name>
<dbReference type="RefSeq" id="WP_379278491.1">
    <property type="nucleotide sequence ID" value="NZ_JBHUGT010000007.1"/>
</dbReference>
<accession>A0ABW5R3R9</accession>
<sequence>MIPFERTWPYDIVMNDIYAPSCPFCKAENVLLPLRPKEIENIRHGKKRLLVFPCCSSSITVVDMDDDYMLATQRLRFG</sequence>
<reference evidence="2" key="1">
    <citation type="journal article" date="2019" name="Int. J. Syst. Evol. Microbiol.">
        <title>The Global Catalogue of Microorganisms (GCM) 10K type strain sequencing project: providing services to taxonomists for standard genome sequencing and annotation.</title>
        <authorList>
            <consortium name="The Broad Institute Genomics Platform"/>
            <consortium name="The Broad Institute Genome Sequencing Center for Infectious Disease"/>
            <person name="Wu L."/>
            <person name="Ma J."/>
        </authorList>
    </citation>
    <scope>NUCLEOTIDE SEQUENCE [LARGE SCALE GENOMIC DNA]</scope>
    <source>
        <strain evidence="2">TISTR 1827</strain>
    </source>
</reference>